<evidence type="ECO:0000313" key="1">
    <source>
        <dbReference type="EMBL" id="BEK83068.1"/>
    </source>
</evidence>
<dbReference type="EMBL" id="AP028457">
    <property type="protein sequence ID" value="BEK83068.1"/>
    <property type="molecule type" value="Genomic_DNA"/>
</dbReference>
<sequence>MLRSIDFKTMPYLFTDKAGTCLTVEFDGRELDDIYKQVKTMYDQAHPSHPSDDMPTEPGWYATRDGEDLLSYDGDAWHIHNIDCDAQLFVDGDLETMDWSVVKRTFDADAFPLIPVNLNDTSRAERRLTNLTNFLHTLIHECETVRDNPSSDKHTKDIENAVCGTGINFGKDLLARLENGVFDHECA</sequence>
<accession>A0ABN6ZJG9</accession>
<dbReference type="RefSeq" id="WP_333721149.1">
    <property type="nucleotide sequence ID" value="NZ_AP028457.1"/>
</dbReference>
<name>A0ABN6ZJG9_BIFAD</name>
<gene>
    <name evidence="1" type="ORF">B19861_10100</name>
</gene>
<dbReference type="Proteomes" id="UP001357973">
    <property type="component" value="Chromosome"/>
</dbReference>
<keyword evidence="2" id="KW-1185">Reference proteome</keyword>
<evidence type="ECO:0000313" key="2">
    <source>
        <dbReference type="Proteomes" id="UP001357973"/>
    </source>
</evidence>
<protein>
    <submittedName>
        <fullName evidence="1">Uncharacterized protein</fullName>
    </submittedName>
</protein>
<organism evidence="1 2">
    <name type="scientific">Bifidobacterium adolescentis</name>
    <dbReference type="NCBI Taxonomy" id="1680"/>
    <lineage>
        <taxon>Bacteria</taxon>
        <taxon>Bacillati</taxon>
        <taxon>Actinomycetota</taxon>
        <taxon>Actinomycetes</taxon>
        <taxon>Bifidobacteriales</taxon>
        <taxon>Bifidobacteriaceae</taxon>
        <taxon>Bifidobacterium</taxon>
    </lineage>
</organism>
<proteinExistence type="predicted"/>
<reference evidence="1 2" key="1">
    <citation type="submission" date="2023-06" db="EMBL/GenBank/DDBJ databases">
        <title>Complete Genome Sequences of Bifidobacterium faecale strain JCM19861T was isolated from human faeces by Jung-Hye Choi et al. (2014).</title>
        <authorList>
            <person name="Okuhama S."/>
            <person name="Takahashi H."/>
            <person name="Imaizumi K."/>
            <person name="Nakayama S."/>
            <person name="Ogata Y."/>
            <person name="Suda W."/>
        </authorList>
    </citation>
    <scope>NUCLEOTIDE SEQUENCE [LARGE SCALE GENOMIC DNA]</scope>
    <source>
        <strain evidence="1 2">JCM 19861</strain>
    </source>
</reference>